<dbReference type="Proteomes" id="UP001153678">
    <property type="component" value="Unassembled WGS sequence"/>
</dbReference>
<sequence length="56" mass="6485">FSEISICNVVRSCPRLQQLNLSYCRITDKTIEEIARSCLNLKYLKLKGCYKISKEA</sequence>
<feature type="non-terminal residue" evidence="1">
    <location>
        <position position="56"/>
    </location>
</feature>
<comment type="caution">
    <text evidence="1">The sequence shown here is derived from an EMBL/GenBank/DDBJ whole genome shotgun (WGS) entry which is preliminary data.</text>
</comment>
<proteinExistence type="predicted"/>
<keyword evidence="2" id="KW-1185">Reference proteome</keyword>
<protein>
    <submittedName>
        <fullName evidence="1">5388_t:CDS:1</fullName>
    </submittedName>
</protein>
<dbReference type="Gene3D" id="3.80.10.10">
    <property type="entry name" value="Ribonuclease Inhibitor"/>
    <property type="match status" value="1"/>
</dbReference>
<dbReference type="InterPro" id="IPR032675">
    <property type="entry name" value="LRR_dom_sf"/>
</dbReference>
<dbReference type="SMART" id="SM00367">
    <property type="entry name" value="LRR_CC"/>
    <property type="match status" value="2"/>
</dbReference>
<organism evidence="1 2">
    <name type="scientific">Funneliformis geosporum</name>
    <dbReference type="NCBI Taxonomy" id="1117311"/>
    <lineage>
        <taxon>Eukaryota</taxon>
        <taxon>Fungi</taxon>
        <taxon>Fungi incertae sedis</taxon>
        <taxon>Mucoromycota</taxon>
        <taxon>Glomeromycotina</taxon>
        <taxon>Glomeromycetes</taxon>
        <taxon>Glomerales</taxon>
        <taxon>Glomeraceae</taxon>
        <taxon>Funneliformis</taxon>
    </lineage>
</organism>
<dbReference type="OrthoDB" id="550575at2759"/>
<gene>
    <name evidence="1" type="ORF">FWILDA_LOCUS19264</name>
</gene>
<dbReference type="InterPro" id="IPR001611">
    <property type="entry name" value="Leu-rich_rpt"/>
</dbReference>
<name>A0A9W4X0W6_9GLOM</name>
<dbReference type="EMBL" id="CAMKVN010022409">
    <property type="protein sequence ID" value="CAI2199821.1"/>
    <property type="molecule type" value="Genomic_DNA"/>
</dbReference>
<dbReference type="Pfam" id="PF00560">
    <property type="entry name" value="LRR_1"/>
    <property type="match status" value="1"/>
</dbReference>
<evidence type="ECO:0000313" key="2">
    <source>
        <dbReference type="Proteomes" id="UP001153678"/>
    </source>
</evidence>
<dbReference type="InterPro" id="IPR006553">
    <property type="entry name" value="Leu-rich_rpt_Cys-con_subtyp"/>
</dbReference>
<evidence type="ECO:0000313" key="1">
    <source>
        <dbReference type="EMBL" id="CAI2199821.1"/>
    </source>
</evidence>
<accession>A0A9W4X0W6</accession>
<feature type="non-terminal residue" evidence="1">
    <location>
        <position position="1"/>
    </location>
</feature>
<dbReference type="AlphaFoldDB" id="A0A9W4X0W6"/>
<dbReference type="SUPFAM" id="SSF52047">
    <property type="entry name" value="RNI-like"/>
    <property type="match status" value="1"/>
</dbReference>
<reference evidence="1" key="1">
    <citation type="submission" date="2022-08" db="EMBL/GenBank/DDBJ databases">
        <authorList>
            <person name="Kallberg Y."/>
            <person name="Tangrot J."/>
            <person name="Rosling A."/>
        </authorList>
    </citation>
    <scope>NUCLEOTIDE SEQUENCE</scope>
    <source>
        <strain evidence="1">Wild A</strain>
    </source>
</reference>